<dbReference type="Pfam" id="PF18393">
    <property type="entry name" value="MotY_N"/>
    <property type="match status" value="1"/>
</dbReference>
<evidence type="ECO:0000313" key="5">
    <source>
        <dbReference type="Proteomes" id="UP000714380"/>
    </source>
</evidence>
<keyword evidence="1" id="KW-0472">Membrane</keyword>
<dbReference type="SUPFAM" id="SSF103088">
    <property type="entry name" value="OmpA-like"/>
    <property type="match status" value="1"/>
</dbReference>
<feature type="domain" description="OmpA-like" evidence="3">
    <location>
        <begin position="168"/>
        <end position="285"/>
    </location>
</feature>
<accession>A0ABS7ZKG5</accession>
<dbReference type="PRINTS" id="PR01023">
    <property type="entry name" value="NAFLGMOTY"/>
</dbReference>
<dbReference type="RefSeq" id="WP_225670897.1">
    <property type="nucleotide sequence ID" value="NZ_JAEDAH010000005.1"/>
</dbReference>
<dbReference type="Gene3D" id="3.30.1330.60">
    <property type="entry name" value="OmpA-like domain"/>
    <property type="match status" value="1"/>
</dbReference>
<comment type="caution">
    <text evidence="4">The sequence shown here is derived from an EMBL/GenBank/DDBJ whole genome shotgun (WGS) entry which is preliminary data.</text>
</comment>
<dbReference type="Proteomes" id="UP000714380">
    <property type="component" value="Unassembled WGS sequence"/>
</dbReference>
<keyword evidence="2" id="KW-0732">Signal</keyword>
<sequence length="312" mass="35801">MIRLAIYLLATLSLPASAALEYGGSVGTTRWAVSGSVFECRFEQEIPGYGQAVFYHQAGEDVEFRLETLRNLMDYSKAQVSILPPPWQPATRSENLGTSKLVKESPNLTLDTRRTNQFLHALLEGKWPAISHHTYYDDDRFVQVHVSAVEFDQYYQDYMECVKQLLPLNFGQVDRSKVYFGSGEQAVDARDMKVLDKIIFYIKNDPRVFAVYLDGHSDGLGRRYDNRQMSKARVEDVERYFIKQGIDPDMITTRFHGDRYPVATNKTAQGRAENRRVTIRLEQRKDMPIPEHLIFRPTNRKVNTADSGSSSQ</sequence>
<dbReference type="PANTHER" id="PTHR30329">
    <property type="entry name" value="STATOR ELEMENT OF FLAGELLAR MOTOR COMPLEX"/>
    <property type="match status" value="1"/>
</dbReference>
<dbReference type="Gene3D" id="2.60.40.2540">
    <property type="match status" value="1"/>
</dbReference>
<dbReference type="InterPro" id="IPR006665">
    <property type="entry name" value="OmpA-like"/>
</dbReference>
<dbReference type="PANTHER" id="PTHR30329:SF17">
    <property type="entry name" value="LIPOPROTEIN YFIB-RELATED"/>
    <property type="match status" value="1"/>
</dbReference>
<dbReference type="InterPro" id="IPR050330">
    <property type="entry name" value="Bact_OuterMem_StrucFunc"/>
</dbReference>
<feature type="signal peptide" evidence="2">
    <location>
        <begin position="1"/>
        <end position="18"/>
    </location>
</feature>
<name>A0ABS7ZKG5_9GAMM</name>
<dbReference type="PROSITE" id="PS51123">
    <property type="entry name" value="OMPA_2"/>
    <property type="match status" value="1"/>
</dbReference>
<dbReference type="CDD" id="cd07185">
    <property type="entry name" value="OmpA_C-like"/>
    <property type="match status" value="1"/>
</dbReference>
<keyword evidence="5" id="KW-1185">Reference proteome</keyword>
<protein>
    <submittedName>
        <fullName evidence="4">OmpA family protein</fullName>
    </submittedName>
</protein>
<dbReference type="Pfam" id="PF00691">
    <property type="entry name" value="OmpA"/>
    <property type="match status" value="1"/>
</dbReference>
<gene>
    <name evidence="4" type="ORF">I9W95_01095</name>
</gene>
<evidence type="ECO:0000256" key="2">
    <source>
        <dbReference type="SAM" id="SignalP"/>
    </source>
</evidence>
<evidence type="ECO:0000256" key="1">
    <source>
        <dbReference type="PROSITE-ProRule" id="PRU00473"/>
    </source>
</evidence>
<dbReference type="InterPro" id="IPR041544">
    <property type="entry name" value="MotY_N"/>
</dbReference>
<dbReference type="EMBL" id="JAEDAH010000005">
    <property type="protein sequence ID" value="MCA6062194.1"/>
    <property type="molecule type" value="Genomic_DNA"/>
</dbReference>
<feature type="chain" id="PRO_5045090195" evidence="2">
    <location>
        <begin position="19"/>
        <end position="312"/>
    </location>
</feature>
<organism evidence="4 5">
    <name type="scientific">Thalassolituus marinus</name>
    <dbReference type="NCBI Taxonomy" id="671053"/>
    <lineage>
        <taxon>Bacteria</taxon>
        <taxon>Pseudomonadati</taxon>
        <taxon>Pseudomonadota</taxon>
        <taxon>Gammaproteobacteria</taxon>
        <taxon>Oceanospirillales</taxon>
        <taxon>Oceanospirillaceae</taxon>
        <taxon>Thalassolituus</taxon>
    </lineage>
</organism>
<reference evidence="4 5" key="1">
    <citation type="submission" date="2020-12" db="EMBL/GenBank/DDBJ databases">
        <title>Novel Thalassolituus-related marine hydrocarbonoclastic bacteria mediated algae-derived hydrocarbons mineralization in twilight zone of the northern South China Sea.</title>
        <authorList>
            <person name="Dong C."/>
        </authorList>
    </citation>
    <scope>NUCLEOTIDE SEQUENCE [LARGE SCALE GENOMIC DNA]</scope>
    <source>
        <strain evidence="4 5">IMCC1826</strain>
    </source>
</reference>
<dbReference type="InterPro" id="IPR036737">
    <property type="entry name" value="OmpA-like_sf"/>
</dbReference>
<evidence type="ECO:0000313" key="4">
    <source>
        <dbReference type="EMBL" id="MCA6062194.1"/>
    </source>
</evidence>
<evidence type="ECO:0000259" key="3">
    <source>
        <dbReference type="PROSITE" id="PS51123"/>
    </source>
</evidence>
<proteinExistence type="predicted"/>